<dbReference type="InterPro" id="IPR012349">
    <property type="entry name" value="Split_barrel_FMN-bd"/>
</dbReference>
<keyword evidence="9" id="KW-0560">Oxidoreductase</keyword>
<dbReference type="EC" id="1.4.3.5" evidence="6"/>
<keyword evidence="7" id="KW-0285">Flavoprotein</keyword>
<evidence type="ECO:0000313" key="11">
    <source>
        <dbReference type="Proteomes" id="UP000829291"/>
    </source>
</evidence>
<evidence type="ECO:0000256" key="8">
    <source>
        <dbReference type="ARBA" id="ARBA00022643"/>
    </source>
</evidence>
<dbReference type="GO" id="GO:0010181">
    <property type="term" value="F:FMN binding"/>
    <property type="evidence" value="ECO:0007669"/>
    <property type="project" value="InterPro"/>
</dbReference>
<evidence type="ECO:0000259" key="10">
    <source>
        <dbReference type="Pfam" id="PF01243"/>
    </source>
</evidence>
<dbReference type="InterPro" id="IPR000659">
    <property type="entry name" value="Pyridox_Oxase"/>
</dbReference>
<evidence type="ECO:0000256" key="5">
    <source>
        <dbReference type="ARBA" id="ARBA00007301"/>
    </source>
</evidence>
<dbReference type="PANTHER" id="PTHR10851">
    <property type="entry name" value="PYRIDOXINE-5-PHOSPHATE OXIDASE"/>
    <property type="match status" value="1"/>
</dbReference>
<organism evidence="12">
    <name type="scientific">Neodiprion lecontei</name>
    <name type="common">Redheaded pine sawfly</name>
    <dbReference type="NCBI Taxonomy" id="441921"/>
    <lineage>
        <taxon>Eukaryota</taxon>
        <taxon>Metazoa</taxon>
        <taxon>Ecdysozoa</taxon>
        <taxon>Arthropoda</taxon>
        <taxon>Hexapoda</taxon>
        <taxon>Insecta</taxon>
        <taxon>Pterygota</taxon>
        <taxon>Neoptera</taxon>
        <taxon>Endopterygota</taxon>
        <taxon>Hymenoptera</taxon>
        <taxon>Tenthredinoidea</taxon>
        <taxon>Diprionidae</taxon>
        <taxon>Diprioninae</taxon>
        <taxon>Neodiprion</taxon>
    </lineage>
</organism>
<evidence type="ECO:0000313" key="12">
    <source>
        <dbReference type="RefSeq" id="XP_015513267.1"/>
    </source>
</evidence>
<evidence type="ECO:0000256" key="4">
    <source>
        <dbReference type="ARBA" id="ARBA00005037"/>
    </source>
</evidence>
<feature type="domain" description="Pyridoxamine 5'-phosphate oxidase N-terminal" evidence="10">
    <location>
        <begin position="74"/>
        <end position="166"/>
    </location>
</feature>
<evidence type="ECO:0000256" key="3">
    <source>
        <dbReference type="ARBA" id="ARBA00004738"/>
    </source>
</evidence>
<comment type="cofactor">
    <cofactor evidence="1">
        <name>FMN</name>
        <dbReference type="ChEBI" id="CHEBI:58210"/>
    </cofactor>
</comment>
<dbReference type="InterPro" id="IPR011576">
    <property type="entry name" value="Pyridox_Oxase_N"/>
</dbReference>
<dbReference type="GO" id="GO:0008615">
    <property type="term" value="P:pyridoxine biosynthetic process"/>
    <property type="evidence" value="ECO:0007669"/>
    <property type="project" value="InterPro"/>
</dbReference>
<keyword evidence="11" id="KW-1185">Reference proteome</keyword>
<dbReference type="Pfam" id="PF01243">
    <property type="entry name" value="PNPOx_N"/>
    <property type="match status" value="1"/>
</dbReference>
<dbReference type="RefSeq" id="XP_015513267.1">
    <property type="nucleotide sequence ID" value="XM_015657781.2"/>
</dbReference>
<evidence type="ECO:0000256" key="9">
    <source>
        <dbReference type="ARBA" id="ARBA00023002"/>
    </source>
</evidence>
<reference evidence="12" key="1">
    <citation type="submission" date="2025-08" db="UniProtKB">
        <authorList>
            <consortium name="RefSeq"/>
        </authorList>
    </citation>
    <scope>IDENTIFICATION</scope>
    <source>
        <tissue evidence="12">Thorax and Abdomen</tissue>
    </source>
</reference>
<dbReference type="PANTHER" id="PTHR10851:SF4">
    <property type="entry name" value="PYRIDOXAL 5'-PHOSPHATE SYNTHASE"/>
    <property type="match status" value="1"/>
</dbReference>
<dbReference type="AlphaFoldDB" id="A0A6J0BGG6"/>
<evidence type="ECO:0000256" key="6">
    <source>
        <dbReference type="ARBA" id="ARBA00012801"/>
    </source>
</evidence>
<keyword evidence="8" id="KW-0288">FMN</keyword>
<evidence type="ECO:0000256" key="1">
    <source>
        <dbReference type="ARBA" id="ARBA00001917"/>
    </source>
</evidence>
<dbReference type="KEGG" id="nlo:107219534"/>
<comment type="pathway">
    <text evidence="4">Cofactor metabolism; pyridoxal 5'-phosphate salvage; pyridoxal 5'-phosphate from pyridoxine 5'-phosphate: step 1/1.</text>
</comment>
<sequence>MTVLFSSILTSRSLGNFSFNVINKACACLKSSTVFRDSMETASDLTYIEVKDDNPLDLFREWQQEAKNCATIMPATFCLATVSKEGKVSARNLILRRLDEDGFVMMTDRRSRKSQNLSEVPSAAMCFLWAYKNDTGEHVARQVRIEGPVAEMKKEDYQELYDSEPLPCKIRSHICHQGKKVEWDELKASHDRVMQSVVDGKTDLPMPDHFVAYKLEPLTMEFYGQRDHLIADRVSFAKDSKTGAWNHHHLAA</sequence>
<dbReference type="GO" id="GO:0004733">
    <property type="term" value="F:pyridoxamine phosphate oxidase activity"/>
    <property type="evidence" value="ECO:0007669"/>
    <property type="project" value="UniProtKB-EC"/>
</dbReference>
<evidence type="ECO:0000256" key="2">
    <source>
        <dbReference type="ARBA" id="ARBA00003691"/>
    </source>
</evidence>
<gene>
    <name evidence="12" type="primary">LOC107219534</name>
</gene>
<dbReference type="PIRSF" id="PIRSF000190">
    <property type="entry name" value="Pyd_amn-ph_oxd"/>
    <property type="match status" value="1"/>
</dbReference>
<dbReference type="UniPathway" id="UPA01068">
    <property type="reaction ID" value="UER00304"/>
</dbReference>
<proteinExistence type="inferred from homology"/>
<comment type="pathway">
    <text evidence="3">Cofactor metabolism; pyridoxal 5'-phosphate salvage; pyridoxal 5'-phosphate from pyridoxamine 5'-phosphate: step 1/1.</text>
</comment>
<dbReference type="OrthoDB" id="303614at2759"/>
<evidence type="ECO:0000256" key="7">
    <source>
        <dbReference type="ARBA" id="ARBA00022630"/>
    </source>
</evidence>
<comment type="function">
    <text evidence="2">Catalyzes the oxidation of either pyridoxine 5'-phosphate (PNP) or pyridoxamine 5'-phosphate (PMP) into pyridoxal 5'-phosphate (PLP).</text>
</comment>
<dbReference type="Gene3D" id="2.30.110.10">
    <property type="entry name" value="Electron Transport, Fmn-binding Protein, Chain A"/>
    <property type="match status" value="1"/>
</dbReference>
<dbReference type="SUPFAM" id="SSF50475">
    <property type="entry name" value="FMN-binding split barrel"/>
    <property type="match status" value="1"/>
</dbReference>
<protein>
    <recommendedName>
        <fullName evidence="6">pyridoxal 5'-phosphate synthase</fullName>
        <ecNumber evidence="6">1.4.3.5</ecNumber>
    </recommendedName>
</protein>
<dbReference type="InParanoid" id="A0A6J0BGG6"/>
<dbReference type="GeneID" id="107219534"/>
<accession>A0A6J0BGG6</accession>
<comment type="similarity">
    <text evidence="5">Belongs to the pyridoxamine 5'-phosphate oxidase family.</text>
</comment>
<name>A0A6J0BGG6_NEOLC</name>
<dbReference type="Proteomes" id="UP000829291">
    <property type="component" value="Chromosome 2"/>
</dbReference>